<evidence type="ECO:0000313" key="15">
    <source>
        <dbReference type="Proteomes" id="UP000831775"/>
    </source>
</evidence>
<evidence type="ECO:0000256" key="4">
    <source>
        <dbReference type="ARBA" id="ARBA00012045"/>
    </source>
</evidence>
<evidence type="ECO:0000256" key="2">
    <source>
        <dbReference type="ARBA" id="ARBA00001966"/>
    </source>
</evidence>
<keyword evidence="11" id="KW-0234">DNA repair</keyword>
<dbReference type="EMBL" id="CP095043">
    <property type="protein sequence ID" value="UOQ61640.1"/>
    <property type="molecule type" value="Genomic_DNA"/>
</dbReference>
<evidence type="ECO:0000256" key="7">
    <source>
        <dbReference type="ARBA" id="ARBA00022763"/>
    </source>
</evidence>
<dbReference type="Pfam" id="PF10576">
    <property type="entry name" value="EndIII_4Fe-2S"/>
    <property type="match status" value="1"/>
</dbReference>
<keyword evidence="7" id="KW-0227">DNA damage</keyword>
<gene>
    <name evidence="14" type="ORF">MUN76_06695</name>
</gene>
<accession>A0ABY4FZB7</accession>
<keyword evidence="10" id="KW-0411">Iron-sulfur</keyword>
<dbReference type="CDD" id="cd00056">
    <property type="entry name" value="ENDO3c"/>
    <property type="match status" value="1"/>
</dbReference>
<dbReference type="Gene3D" id="1.10.1670.10">
    <property type="entry name" value="Helix-hairpin-Helix base-excision DNA repair enzymes (C-terminal)"/>
    <property type="match status" value="1"/>
</dbReference>
<keyword evidence="12" id="KW-0326">Glycosidase</keyword>
<dbReference type="Pfam" id="PF00633">
    <property type="entry name" value="HHH"/>
    <property type="match status" value="1"/>
</dbReference>
<dbReference type="Gene3D" id="1.10.340.30">
    <property type="entry name" value="Hypothetical protein, domain 2"/>
    <property type="match status" value="1"/>
</dbReference>
<evidence type="ECO:0000256" key="3">
    <source>
        <dbReference type="ARBA" id="ARBA00008343"/>
    </source>
</evidence>
<dbReference type="RefSeq" id="WP_244688267.1">
    <property type="nucleotide sequence ID" value="NZ_CP095043.1"/>
</dbReference>
<keyword evidence="8" id="KW-0378">Hydrolase</keyword>
<proteinExistence type="inferred from homology"/>
<evidence type="ECO:0000256" key="5">
    <source>
        <dbReference type="ARBA" id="ARBA00022023"/>
    </source>
</evidence>
<evidence type="ECO:0000259" key="13">
    <source>
        <dbReference type="SMART" id="SM00478"/>
    </source>
</evidence>
<dbReference type="Proteomes" id="UP000831775">
    <property type="component" value="Chromosome"/>
</dbReference>
<dbReference type="SUPFAM" id="SSF48150">
    <property type="entry name" value="DNA-glycosylase"/>
    <property type="match status" value="1"/>
</dbReference>
<dbReference type="InterPro" id="IPR011257">
    <property type="entry name" value="DNA_glycosylase"/>
</dbReference>
<dbReference type="InterPro" id="IPR000445">
    <property type="entry name" value="HhH_motif"/>
</dbReference>
<evidence type="ECO:0000256" key="11">
    <source>
        <dbReference type="ARBA" id="ARBA00023204"/>
    </source>
</evidence>
<dbReference type="SMART" id="SM00525">
    <property type="entry name" value="FES"/>
    <property type="match status" value="1"/>
</dbReference>
<keyword evidence="6" id="KW-0479">Metal-binding</keyword>
<dbReference type="Pfam" id="PF00730">
    <property type="entry name" value="HhH-GPD"/>
    <property type="match status" value="1"/>
</dbReference>
<evidence type="ECO:0000256" key="8">
    <source>
        <dbReference type="ARBA" id="ARBA00022801"/>
    </source>
</evidence>
<evidence type="ECO:0000256" key="6">
    <source>
        <dbReference type="ARBA" id="ARBA00022723"/>
    </source>
</evidence>
<dbReference type="PANTHER" id="PTHR42944">
    <property type="entry name" value="ADENINE DNA GLYCOSYLASE"/>
    <property type="match status" value="1"/>
</dbReference>
<dbReference type="InterPro" id="IPR023170">
    <property type="entry name" value="HhH_base_excis_C"/>
</dbReference>
<evidence type="ECO:0000256" key="1">
    <source>
        <dbReference type="ARBA" id="ARBA00000843"/>
    </source>
</evidence>
<keyword evidence="15" id="KW-1185">Reference proteome</keyword>
<feature type="domain" description="HhH-GPD" evidence="13">
    <location>
        <begin position="48"/>
        <end position="199"/>
    </location>
</feature>
<dbReference type="EC" id="3.2.2.31" evidence="4"/>
<organism evidence="14 15">
    <name type="scientific">Leucobacter rhizosphaerae</name>
    <dbReference type="NCBI Taxonomy" id="2932245"/>
    <lineage>
        <taxon>Bacteria</taxon>
        <taxon>Bacillati</taxon>
        <taxon>Actinomycetota</taxon>
        <taxon>Actinomycetes</taxon>
        <taxon>Micrococcales</taxon>
        <taxon>Microbacteriaceae</taxon>
        <taxon>Leucobacter</taxon>
    </lineage>
</organism>
<name>A0ABY4FZB7_9MICO</name>
<reference evidence="14 15" key="1">
    <citation type="submission" date="2022-04" db="EMBL/GenBank/DDBJ databases">
        <title>Leucobacter sp. isolated from rhizosphere of onion.</title>
        <authorList>
            <person name="Won M."/>
            <person name="Lee C.-M."/>
            <person name="Woen H.-Y."/>
            <person name="Kwon S.-W."/>
        </authorList>
    </citation>
    <scope>NUCLEOTIDE SEQUENCE [LARGE SCALE GENOMIC DNA]</scope>
    <source>
        <strain evidence="14 15">H25R-14</strain>
    </source>
</reference>
<comment type="similarity">
    <text evidence="3">Belongs to the Nth/MutY family.</text>
</comment>
<keyword evidence="9" id="KW-0408">Iron</keyword>
<comment type="cofactor">
    <cofactor evidence="2">
        <name>[4Fe-4S] cluster</name>
        <dbReference type="ChEBI" id="CHEBI:49883"/>
    </cofactor>
</comment>
<dbReference type="InterPro" id="IPR003265">
    <property type="entry name" value="HhH-GPD_domain"/>
</dbReference>
<evidence type="ECO:0000256" key="10">
    <source>
        <dbReference type="ARBA" id="ARBA00023014"/>
    </source>
</evidence>
<comment type="catalytic activity">
    <reaction evidence="1">
        <text>Hydrolyzes free adenine bases from 7,8-dihydro-8-oxoguanine:adenine mismatched double-stranded DNA, leaving an apurinic site.</text>
        <dbReference type="EC" id="3.2.2.31"/>
    </reaction>
</comment>
<sequence>MPADPVPPHPHRDELTSALNAWFVEAARDLPWRDPAISPWAVLVSEFMLQQTQVERVIPRWTAWLERWPTPSALAADEPGEAVRAWDRLGYPRRALWLHRAAVEIATRHGDEVPSDVDQLLALTGVGPYTARAISTFAFGERHPVVDTNTRRVIARAVHGRAAAGMPSPADLTDMGALLPDVLPEAAVFNAAAMELGAVVCTARAPRCDACPIAAWCEWRGAGYPDNAPVKRPKQAKFEGSDRQARGRIMALLRRSTEALPRAEAVAAAAEPSTTPRDPAQPQRAFDSLLADGLVVEIDGLVRLPVSDVSRDPRRD</sequence>
<protein>
    <recommendedName>
        <fullName evidence="5">Adenine DNA glycosylase</fullName>
        <ecNumber evidence="4">3.2.2.31</ecNumber>
    </recommendedName>
</protein>
<evidence type="ECO:0000256" key="9">
    <source>
        <dbReference type="ARBA" id="ARBA00023004"/>
    </source>
</evidence>
<dbReference type="SMART" id="SM00478">
    <property type="entry name" value="ENDO3c"/>
    <property type="match status" value="1"/>
</dbReference>
<dbReference type="InterPro" id="IPR003651">
    <property type="entry name" value="Endonuclease3_FeS-loop_motif"/>
</dbReference>
<evidence type="ECO:0000313" key="14">
    <source>
        <dbReference type="EMBL" id="UOQ61640.1"/>
    </source>
</evidence>
<dbReference type="PANTHER" id="PTHR42944:SF1">
    <property type="entry name" value="ADENINE DNA GLYCOSYLASE"/>
    <property type="match status" value="1"/>
</dbReference>
<dbReference type="InterPro" id="IPR044298">
    <property type="entry name" value="MIG/MutY"/>
</dbReference>
<evidence type="ECO:0000256" key="12">
    <source>
        <dbReference type="ARBA" id="ARBA00023295"/>
    </source>
</evidence>